<dbReference type="SUPFAM" id="SSF49265">
    <property type="entry name" value="Fibronectin type III"/>
    <property type="match status" value="2"/>
</dbReference>
<dbReference type="Gene3D" id="2.60.40.10">
    <property type="entry name" value="Immunoglobulins"/>
    <property type="match status" value="2"/>
</dbReference>
<dbReference type="InterPro" id="IPR036116">
    <property type="entry name" value="FN3_sf"/>
</dbReference>
<dbReference type="InterPro" id="IPR013783">
    <property type="entry name" value="Ig-like_fold"/>
</dbReference>
<dbReference type="InterPro" id="IPR050713">
    <property type="entry name" value="RTP_Phos/Ushers"/>
</dbReference>
<keyword evidence="1" id="KW-1133">Transmembrane helix</keyword>
<dbReference type="PANTHER" id="PTHR46957:SF3">
    <property type="entry name" value="CYTOKINE RECEPTOR"/>
    <property type="match status" value="1"/>
</dbReference>
<dbReference type="CDD" id="cd00063">
    <property type="entry name" value="FN3"/>
    <property type="match status" value="1"/>
</dbReference>
<evidence type="ECO:0000259" key="2">
    <source>
        <dbReference type="PROSITE" id="PS50853"/>
    </source>
</evidence>
<feature type="transmembrane region" description="Helical" evidence="1">
    <location>
        <begin position="21"/>
        <end position="43"/>
    </location>
</feature>
<evidence type="ECO:0000313" key="4">
    <source>
        <dbReference type="Proteomes" id="UP000325440"/>
    </source>
</evidence>
<sequence>MNKLIGGEIIYRRRNVTFYRNLMSFTSHMFVIALTIICCGSLLSDPIVSATIEGSPDIRNLSIHVTGLTNTSVDISWSPPKSTNGVIRYYCVYYYLYDVFDQALPKDLIDIIEDEKIITEERNFTVQDTKCHLEHLESYRHYNITISVCTEKCSERSFPIQVQTGVGFPGRIPKPNVLFRNKTGIVISWHKPMKPHGPIDYYQLIILNHSGPFTSQTVYDGSILPIELVDTLTHENPDNLLYQTNINVFRVHVPECTPHDKDQRIYYAVRAVNNNPLDPQKPFYGPWSVPGSVKCLYLNTIL</sequence>
<dbReference type="Proteomes" id="UP000325440">
    <property type="component" value="Unassembled WGS sequence"/>
</dbReference>
<evidence type="ECO:0000256" key="1">
    <source>
        <dbReference type="SAM" id="Phobius"/>
    </source>
</evidence>
<keyword evidence="4" id="KW-1185">Reference proteome</keyword>
<name>A0A5E4N5K4_9HEMI</name>
<dbReference type="InterPro" id="IPR003961">
    <property type="entry name" value="FN3_dom"/>
</dbReference>
<proteinExistence type="predicted"/>
<organism evidence="3 4">
    <name type="scientific">Cinara cedri</name>
    <dbReference type="NCBI Taxonomy" id="506608"/>
    <lineage>
        <taxon>Eukaryota</taxon>
        <taxon>Metazoa</taxon>
        <taxon>Ecdysozoa</taxon>
        <taxon>Arthropoda</taxon>
        <taxon>Hexapoda</taxon>
        <taxon>Insecta</taxon>
        <taxon>Pterygota</taxon>
        <taxon>Neoptera</taxon>
        <taxon>Paraneoptera</taxon>
        <taxon>Hemiptera</taxon>
        <taxon>Sternorrhyncha</taxon>
        <taxon>Aphidomorpha</taxon>
        <taxon>Aphidoidea</taxon>
        <taxon>Aphididae</taxon>
        <taxon>Lachninae</taxon>
        <taxon>Cinara</taxon>
    </lineage>
</organism>
<accession>A0A5E4N5K4</accession>
<dbReference type="Pfam" id="PF00041">
    <property type="entry name" value="fn3"/>
    <property type="match status" value="1"/>
</dbReference>
<keyword evidence="1" id="KW-0472">Membrane</keyword>
<evidence type="ECO:0000313" key="3">
    <source>
        <dbReference type="EMBL" id="VVC38873.1"/>
    </source>
</evidence>
<dbReference type="AlphaFoldDB" id="A0A5E4N5K4"/>
<feature type="domain" description="Fibronectin type-III" evidence="2">
    <location>
        <begin position="57"/>
        <end position="167"/>
    </location>
</feature>
<keyword evidence="1" id="KW-0812">Transmembrane</keyword>
<gene>
    <name evidence="3" type="ORF">CINCED_3A004327</name>
</gene>
<dbReference type="PROSITE" id="PS50853">
    <property type="entry name" value="FN3"/>
    <property type="match status" value="1"/>
</dbReference>
<reference evidence="3 4" key="1">
    <citation type="submission" date="2019-08" db="EMBL/GenBank/DDBJ databases">
        <authorList>
            <person name="Alioto T."/>
            <person name="Alioto T."/>
            <person name="Gomez Garrido J."/>
        </authorList>
    </citation>
    <scope>NUCLEOTIDE SEQUENCE [LARGE SCALE GENOMIC DNA]</scope>
</reference>
<dbReference type="GO" id="GO:0016020">
    <property type="term" value="C:membrane"/>
    <property type="evidence" value="ECO:0007669"/>
    <property type="project" value="UniProtKB-SubCell"/>
</dbReference>
<protein>
    <submittedName>
        <fullName evidence="3">Fibronectin type III,Immunoglobulin-like fold</fullName>
    </submittedName>
</protein>
<dbReference type="OrthoDB" id="6381660at2759"/>
<dbReference type="EMBL" id="CABPRJ010001512">
    <property type="protein sequence ID" value="VVC38873.1"/>
    <property type="molecule type" value="Genomic_DNA"/>
</dbReference>
<dbReference type="SMART" id="SM00060">
    <property type="entry name" value="FN3"/>
    <property type="match status" value="2"/>
</dbReference>
<dbReference type="PANTHER" id="PTHR46957">
    <property type="entry name" value="CYTOKINE RECEPTOR"/>
    <property type="match status" value="1"/>
</dbReference>